<proteinExistence type="predicted"/>
<dbReference type="EMBL" id="JAINUF010000018">
    <property type="protein sequence ID" value="KAJ8338425.1"/>
    <property type="molecule type" value="Genomic_DNA"/>
</dbReference>
<comment type="caution">
    <text evidence="2">The sequence shown here is derived from an EMBL/GenBank/DDBJ whole genome shotgun (WGS) entry which is preliminary data.</text>
</comment>
<name>A0A9Q1EGK2_SYNKA</name>
<keyword evidence="3" id="KW-1185">Reference proteome</keyword>
<feature type="compositionally biased region" description="Low complexity" evidence="1">
    <location>
        <begin position="228"/>
        <end position="243"/>
    </location>
</feature>
<sequence>MVGKLHVAEFVSHDRTVSQDALRHLEDRRVHGSCSSWRAGGGPRDSCVWEDAHEDVPAVKGVGEDRVEGMNLEERWERKPALANPFLPQCIARPPRGRLLRHLLPLALIPRVTTPASTNNPPARSGSFVPASGHWQETLAFAVRQMGSVIFTLSFSSPQQSLKGITSPSFEQCLCLGFHNDGRKSAFSAGGARRPSFPPHSKQQAPGRVSYGRPKTEGPNKACRGPDPSLGSNASPSASAGPAFRRAVGGGGAPPFRNVFKRESFCLSHGMLNKAGVSQYAARTGGGYSAISISVDKPISFLIVSHYVTIKLRALFCISKQRKGRRGGDINLREEPAYGFRSISPD</sequence>
<feature type="region of interest" description="Disordered" evidence="1">
    <location>
        <begin position="187"/>
        <end position="246"/>
    </location>
</feature>
<evidence type="ECO:0000313" key="2">
    <source>
        <dbReference type="EMBL" id="KAJ8338425.1"/>
    </source>
</evidence>
<dbReference type="Proteomes" id="UP001152622">
    <property type="component" value="Chromosome 18"/>
</dbReference>
<evidence type="ECO:0000313" key="3">
    <source>
        <dbReference type="Proteomes" id="UP001152622"/>
    </source>
</evidence>
<organism evidence="2 3">
    <name type="scientific">Synaphobranchus kaupii</name>
    <name type="common">Kaup's arrowtooth eel</name>
    <dbReference type="NCBI Taxonomy" id="118154"/>
    <lineage>
        <taxon>Eukaryota</taxon>
        <taxon>Metazoa</taxon>
        <taxon>Chordata</taxon>
        <taxon>Craniata</taxon>
        <taxon>Vertebrata</taxon>
        <taxon>Euteleostomi</taxon>
        <taxon>Actinopterygii</taxon>
        <taxon>Neopterygii</taxon>
        <taxon>Teleostei</taxon>
        <taxon>Anguilliformes</taxon>
        <taxon>Synaphobranchidae</taxon>
        <taxon>Synaphobranchus</taxon>
    </lineage>
</organism>
<reference evidence="2" key="1">
    <citation type="journal article" date="2023" name="Science">
        <title>Genome structures resolve the early diversification of teleost fishes.</title>
        <authorList>
            <person name="Parey E."/>
            <person name="Louis A."/>
            <person name="Montfort J."/>
            <person name="Bouchez O."/>
            <person name="Roques C."/>
            <person name="Iampietro C."/>
            <person name="Lluch J."/>
            <person name="Castinel A."/>
            <person name="Donnadieu C."/>
            <person name="Desvignes T."/>
            <person name="Floi Bucao C."/>
            <person name="Jouanno E."/>
            <person name="Wen M."/>
            <person name="Mejri S."/>
            <person name="Dirks R."/>
            <person name="Jansen H."/>
            <person name="Henkel C."/>
            <person name="Chen W.J."/>
            <person name="Zahm M."/>
            <person name="Cabau C."/>
            <person name="Klopp C."/>
            <person name="Thompson A.W."/>
            <person name="Robinson-Rechavi M."/>
            <person name="Braasch I."/>
            <person name="Lecointre G."/>
            <person name="Bobe J."/>
            <person name="Postlethwait J.H."/>
            <person name="Berthelot C."/>
            <person name="Roest Crollius H."/>
            <person name="Guiguen Y."/>
        </authorList>
    </citation>
    <scope>NUCLEOTIDE SEQUENCE</scope>
    <source>
        <strain evidence="2">WJC10195</strain>
    </source>
</reference>
<gene>
    <name evidence="2" type="ORF">SKAU_G00373910</name>
</gene>
<protein>
    <submittedName>
        <fullName evidence="2">Uncharacterized protein</fullName>
    </submittedName>
</protein>
<dbReference type="AlphaFoldDB" id="A0A9Q1EGK2"/>
<evidence type="ECO:0000256" key="1">
    <source>
        <dbReference type="SAM" id="MobiDB-lite"/>
    </source>
</evidence>
<accession>A0A9Q1EGK2</accession>